<dbReference type="Pfam" id="PF12680">
    <property type="entry name" value="SnoaL_2"/>
    <property type="match status" value="1"/>
</dbReference>
<accession>A0ABP3JCY2</accession>
<evidence type="ECO:0000313" key="2">
    <source>
        <dbReference type="EMBL" id="GAA0446911.1"/>
    </source>
</evidence>
<reference evidence="3" key="1">
    <citation type="journal article" date="2019" name="Int. J. Syst. Evol. Microbiol.">
        <title>The Global Catalogue of Microorganisms (GCM) 10K type strain sequencing project: providing services to taxonomists for standard genome sequencing and annotation.</title>
        <authorList>
            <consortium name="The Broad Institute Genomics Platform"/>
            <consortium name="The Broad Institute Genome Sequencing Center for Infectious Disease"/>
            <person name="Wu L."/>
            <person name="Ma J."/>
        </authorList>
    </citation>
    <scope>NUCLEOTIDE SEQUENCE [LARGE SCALE GENOMIC DNA]</scope>
    <source>
        <strain evidence="3">JCM 10649</strain>
    </source>
</reference>
<keyword evidence="3" id="KW-1185">Reference proteome</keyword>
<organism evidence="2 3">
    <name type="scientific">Streptomyces stramineus</name>
    <dbReference type="NCBI Taxonomy" id="173861"/>
    <lineage>
        <taxon>Bacteria</taxon>
        <taxon>Bacillati</taxon>
        <taxon>Actinomycetota</taxon>
        <taxon>Actinomycetes</taxon>
        <taxon>Kitasatosporales</taxon>
        <taxon>Streptomycetaceae</taxon>
        <taxon>Streptomyces</taxon>
    </lineage>
</organism>
<dbReference type="EMBL" id="BAAAHB010000004">
    <property type="protein sequence ID" value="GAA0446911.1"/>
    <property type="molecule type" value="Genomic_DNA"/>
</dbReference>
<dbReference type="RefSeq" id="WP_344085356.1">
    <property type="nucleotide sequence ID" value="NZ_BAAAHB010000004.1"/>
</dbReference>
<dbReference type="Proteomes" id="UP001499895">
    <property type="component" value="Unassembled WGS sequence"/>
</dbReference>
<proteinExistence type="predicted"/>
<dbReference type="InterPro" id="IPR037401">
    <property type="entry name" value="SnoaL-like"/>
</dbReference>
<gene>
    <name evidence="2" type="ORF">GCM10009544_07180</name>
</gene>
<protein>
    <recommendedName>
        <fullName evidence="1">SnoaL-like domain-containing protein</fullName>
    </recommendedName>
</protein>
<name>A0ABP3JCY2_9ACTN</name>
<sequence>MPQEAVELVERYIEAINERDDARRRTLLDALFTEDGSYIDQNLTEPLTGREAINQSMVEMQELAPDDYFTIVSVLGAHNDMALFTWRWGTPGGAMSRASGTDTVLFRDGRIHRILGFIN</sequence>
<dbReference type="Gene3D" id="3.10.450.50">
    <property type="match status" value="1"/>
</dbReference>
<dbReference type="InterPro" id="IPR032710">
    <property type="entry name" value="NTF2-like_dom_sf"/>
</dbReference>
<evidence type="ECO:0000313" key="3">
    <source>
        <dbReference type="Proteomes" id="UP001499895"/>
    </source>
</evidence>
<evidence type="ECO:0000259" key="1">
    <source>
        <dbReference type="Pfam" id="PF12680"/>
    </source>
</evidence>
<dbReference type="SUPFAM" id="SSF54427">
    <property type="entry name" value="NTF2-like"/>
    <property type="match status" value="1"/>
</dbReference>
<comment type="caution">
    <text evidence="2">The sequence shown here is derived from an EMBL/GenBank/DDBJ whole genome shotgun (WGS) entry which is preliminary data.</text>
</comment>
<feature type="domain" description="SnoaL-like" evidence="1">
    <location>
        <begin position="9"/>
        <end position="113"/>
    </location>
</feature>